<dbReference type="PANTHER" id="PTHR11926">
    <property type="entry name" value="GLUCOSYL/GLUCURONOSYL TRANSFERASES"/>
    <property type="match status" value="1"/>
</dbReference>
<proteinExistence type="inferred from homology"/>
<dbReference type="OrthoDB" id="1698418at2759"/>
<keyword evidence="3" id="KW-1185">Reference proteome</keyword>
<dbReference type="GO" id="GO:0080044">
    <property type="term" value="F:quercetin 7-O-glucosyltransferase activity"/>
    <property type="evidence" value="ECO:0007669"/>
    <property type="project" value="TreeGrafter"/>
</dbReference>
<evidence type="ECO:0000313" key="2">
    <source>
        <dbReference type="EMBL" id="KAF3433572.1"/>
    </source>
</evidence>
<sequence>MAINKICNTSEVLPKDSTFYSIVLDAQLEEPMLKLPPFRVKDLLVIKTRNLEDFYALISCLLVEEATSISWLNKQTLNAVLYVNFGNLETIKEIEFLKVAWGIANNNQPFMWIVSPWLVFDSKWLEPSSNGFMEMVGSIGEIVKWAP</sequence>
<dbReference type="Proteomes" id="UP000796880">
    <property type="component" value="Unassembled WGS sequence"/>
</dbReference>
<dbReference type="AlphaFoldDB" id="A0A8K0GLF5"/>
<organism evidence="2 3">
    <name type="scientific">Rhamnella rubrinervis</name>
    <dbReference type="NCBI Taxonomy" id="2594499"/>
    <lineage>
        <taxon>Eukaryota</taxon>
        <taxon>Viridiplantae</taxon>
        <taxon>Streptophyta</taxon>
        <taxon>Embryophyta</taxon>
        <taxon>Tracheophyta</taxon>
        <taxon>Spermatophyta</taxon>
        <taxon>Magnoliopsida</taxon>
        <taxon>eudicotyledons</taxon>
        <taxon>Gunneridae</taxon>
        <taxon>Pentapetalae</taxon>
        <taxon>rosids</taxon>
        <taxon>fabids</taxon>
        <taxon>Rosales</taxon>
        <taxon>Rhamnaceae</taxon>
        <taxon>rhamnoid group</taxon>
        <taxon>Rhamneae</taxon>
        <taxon>Rhamnella</taxon>
    </lineage>
</organism>
<dbReference type="EMBL" id="VOIH02000011">
    <property type="protein sequence ID" value="KAF3433572.1"/>
    <property type="molecule type" value="Genomic_DNA"/>
</dbReference>
<dbReference type="PANTHER" id="PTHR11926:SF1374">
    <property type="entry name" value="UDP-GLYCOSYLTRANSFERASE 76F1-RELATED"/>
    <property type="match status" value="1"/>
</dbReference>
<reference evidence="2" key="1">
    <citation type="submission" date="2020-03" db="EMBL/GenBank/DDBJ databases">
        <title>A high-quality chromosome-level genome assembly of a woody plant with both climbing and erect habits, Rhamnella rubrinervis.</title>
        <authorList>
            <person name="Lu Z."/>
            <person name="Yang Y."/>
            <person name="Zhu X."/>
            <person name="Sun Y."/>
        </authorList>
    </citation>
    <scope>NUCLEOTIDE SEQUENCE</scope>
    <source>
        <strain evidence="2">BYM</strain>
        <tissue evidence="2">Leaf</tissue>
    </source>
</reference>
<evidence type="ECO:0000313" key="3">
    <source>
        <dbReference type="Proteomes" id="UP000796880"/>
    </source>
</evidence>
<comment type="similarity">
    <text evidence="1">Belongs to the UDP-glycosyltransferase family.</text>
</comment>
<accession>A0A8K0GLF5</accession>
<gene>
    <name evidence="2" type="ORF">FNV43_RR24674</name>
</gene>
<protein>
    <submittedName>
        <fullName evidence="2">Uncharacterized protein</fullName>
    </submittedName>
</protein>
<dbReference type="GO" id="GO:0080043">
    <property type="term" value="F:quercetin 3-O-glucosyltransferase activity"/>
    <property type="evidence" value="ECO:0007669"/>
    <property type="project" value="TreeGrafter"/>
</dbReference>
<dbReference type="SUPFAM" id="SSF53756">
    <property type="entry name" value="UDP-Glycosyltransferase/glycogen phosphorylase"/>
    <property type="match status" value="1"/>
</dbReference>
<dbReference type="Gene3D" id="3.40.50.2000">
    <property type="entry name" value="Glycogen Phosphorylase B"/>
    <property type="match status" value="1"/>
</dbReference>
<comment type="caution">
    <text evidence="2">The sequence shown here is derived from an EMBL/GenBank/DDBJ whole genome shotgun (WGS) entry which is preliminary data.</text>
</comment>
<name>A0A8K0GLF5_9ROSA</name>
<evidence type="ECO:0000256" key="1">
    <source>
        <dbReference type="ARBA" id="ARBA00009995"/>
    </source>
</evidence>